<dbReference type="OrthoDB" id="61130at2157"/>
<evidence type="ECO:0000313" key="2">
    <source>
        <dbReference type="Proteomes" id="UP000000253"/>
    </source>
</evidence>
<evidence type="ECO:0000313" key="1">
    <source>
        <dbReference type="EMBL" id="ABO35579.1"/>
    </source>
</evidence>
<dbReference type="KEGG" id="mmq:MmarC5_1281"/>
<dbReference type="STRING" id="402880.MmarC5_1281"/>
<dbReference type="Proteomes" id="UP000000253">
    <property type="component" value="Chromosome"/>
</dbReference>
<dbReference type="GeneID" id="4929243"/>
<dbReference type="eggNOG" id="arCOG07665">
    <property type="taxonomic scope" value="Archaea"/>
</dbReference>
<sequence length="449" mass="53292">MITLENIPPATVQYDEDVSRRIVLDRVVFTVYCPFLFKYIGKSHNKQAFHEWKEKFPKNIVRVFDYSNKNSMGIKFPTERWSSDPIESQEGEVISDLTLSFTAPYVGYAYCNFNRLYMKQKGINPYEDTYKFTNVLPIYLNDEKELLNEMCVTFSDHVQELKFIYSEYLKKIFDLDIEELARDLELQETDYTSLVEVSVKQAEVDVEFLGCDQVQFEYIAETRKSNYMLRCGDWTQTEYYSKNLKSIPIQFKRYQKGAGINRHEFTWSKDASRNWLKFEDPELLYESILLGISESYLKYGFQFEGIRPIKLDGESLLQEFAEWWKLSLDITKTIIYGGATVVKFDRTTKNLREKLQRNNLIVKLESDFGQKRGIYRFSDAVERIRQALNGIYRCPECNSLMDYDYEEFAHVCKRCNHRISYSFERCSHDTEFVKFETIEPIEDDEEVKK</sequence>
<dbReference type="AlphaFoldDB" id="A4FZE5"/>
<dbReference type="EMBL" id="CP000609">
    <property type="protein sequence ID" value="ABO35579.1"/>
    <property type="molecule type" value="Genomic_DNA"/>
</dbReference>
<protein>
    <submittedName>
        <fullName evidence="1">Uncharacterized protein</fullName>
    </submittedName>
</protein>
<name>A4FZE5_METM5</name>
<accession>A4FZE5</accession>
<organism evidence="1 2">
    <name type="scientific">Methanococcus maripaludis (strain C5 / ATCC BAA-1333)</name>
    <dbReference type="NCBI Taxonomy" id="402880"/>
    <lineage>
        <taxon>Archaea</taxon>
        <taxon>Methanobacteriati</taxon>
        <taxon>Methanobacteriota</taxon>
        <taxon>Methanomada group</taxon>
        <taxon>Methanococci</taxon>
        <taxon>Methanococcales</taxon>
        <taxon>Methanococcaceae</taxon>
        <taxon>Methanococcus</taxon>
    </lineage>
</organism>
<dbReference type="RefSeq" id="WP_011869030.1">
    <property type="nucleotide sequence ID" value="NC_009135.1"/>
</dbReference>
<gene>
    <name evidence="1" type="ordered locus">MmarC5_1281</name>
</gene>
<proteinExistence type="predicted"/>
<reference evidence="1 2" key="1">
    <citation type="submission" date="2007-03" db="EMBL/GenBank/DDBJ databases">
        <title>Complete sequence of chromosome of Methanococcus maripaludis C5.</title>
        <authorList>
            <consortium name="US DOE Joint Genome Institute"/>
            <person name="Copeland A."/>
            <person name="Lucas S."/>
            <person name="Lapidus A."/>
            <person name="Barry K."/>
            <person name="Glavina del Rio T."/>
            <person name="Dalin E."/>
            <person name="Tice H."/>
            <person name="Pitluck S."/>
            <person name="Chertkov O."/>
            <person name="Brettin T."/>
            <person name="Bruce D."/>
            <person name="Han C."/>
            <person name="Detter J.C."/>
            <person name="Schmutz J."/>
            <person name="Larimer F."/>
            <person name="Land M."/>
            <person name="Hauser L."/>
            <person name="Kyrpides N."/>
            <person name="Mikhailova N."/>
            <person name="Sieprawska-Lupa M."/>
            <person name="Whitman W.B."/>
            <person name="Richardson P."/>
        </authorList>
    </citation>
    <scope>NUCLEOTIDE SEQUENCE [LARGE SCALE GENOMIC DNA]</scope>
    <source>
        <strain evidence="2">C5 / ATCC BAA-1333</strain>
    </source>
</reference>
<dbReference type="HOGENOM" id="CLU_584779_0_0_2"/>